<dbReference type="KEGG" id="asag:FGM00_01975"/>
<dbReference type="InterPro" id="IPR024072">
    <property type="entry name" value="DHFR-like_dom_sf"/>
</dbReference>
<dbReference type="Gene3D" id="3.40.430.10">
    <property type="entry name" value="Dihydrofolate Reductase, subunit A"/>
    <property type="match status" value="1"/>
</dbReference>
<dbReference type="AlphaFoldDB" id="A0A5B7SPL9"/>
<organism evidence="2 3">
    <name type="scientific">Aggregatimonas sangjinii</name>
    <dbReference type="NCBI Taxonomy" id="2583587"/>
    <lineage>
        <taxon>Bacteria</taxon>
        <taxon>Pseudomonadati</taxon>
        <taxon>Bacteroidota</taxon>
        <taxon>Flavobacteriia</taxon>
        <taxon>Flavobacteriales</taxon>
        <taxon>Flavobacteriaceae</taxon>
        <taxon>Aggregatimonas</taxon>
    </lineage>
</organism>
<dbReference type="OrthoDB" id="195113at2"/>
<dbReference type="InterPro" id="IPR002734">
    <property type="entry name" value="RibDG_C"/>
</dbReference>
<dbReference type="RefSeq" id="WP_138851297.1">
    <property type="nucleotide sequence ID" value="NZ_CP040710.1"/>
</dbReference>
<dbReference type="GO" id="GO:0009231">
    <property type="term" value="P:riboflavin biosynthetic process"/>
    <property type="evidence" value="ECO:0007669"/>
    <property type="project" value="InterPro"/>
</dbReference>
<reference evidence="2 3" key="1">
    <citation type="submission" date="2019-05" db="EMBL/GenBank/DDBJ databases">
        <title>Genome sequencing of F202Z8.</title>
        <authorList>
            <person name="Kwon Y.M."/>
        </authorList>
    </citation>
    <scope>NUCLEOTIDE SEQUENCE [LARGE SCALE GENOMIC DNA]</scope>
    <source>
        <strain evidence="2 3">F202Z8</strain>
    </source>
</reference>
<protein>
    <submittedName>
        <fullName evidence="2">Dihydrofolate reductase</fullName>
    </submittedName>
</protein>
<evidence type="ECO:0000259" key="1">
    <source>
        <dbReference type="Pfam" id="PF01872"/>
    </source>
</evidence>
<name>A0A5B7SPL9_9FLAO</name>
<dbReference type="GO" id="GO:0008703">
    <property type="term" value="F:5-amino-6-(5-phosphoribosylamino)uracil reductase activity"/>
    <property type="evidence" value="ECO:0007669"/>
    <property type="project" value="InterPro"/>
</dbReference>
<sequence length="176" mass="19855">MNKVVYYVASSLDGFISGVNGDISKFEYHDKAVEKYQADLLNFSTVIMGRKTYEFGYQFGLEPGQPAYPHMEHYIFSETLQIKALDKMVHVEKISLERIKEIVATAKTDIYLCGGGEFAGWLLDNGLIDRLKLKLNPMVLGDGIRLFGNSKTSFTGKLIEKESFDGGIQFLTYDLK</sequence>
<dbReference type="PANTHER" id="PTHR38011">
    <property type="entry name" value="DIHYDROFOLATE REDUCTASE FAMILY PROTEIN (AFU_ORTHOLOGUE AFUA_8G06820)"/>
    <property type="match status" value="1"/>
</dbReference>
<accession>A0A5B7SPL9</accession>
<evidence type="ECO:0000313" key="2">
    <source>
        <dbReference type="EMBL" id="QCW98942.1"/>
    </source>
</evidence>
<evidence type="ECO:0000313" key="3">
    <source>
        <dbReference type="Proteomes" id="UP000310017"/>
    </source>
</evidence>
<gene>
    <name evidence="2" type="ORF">FGM00_01975</name>
</gene>
<dbReference type="InterPro" id="IPR050765">
    <property type="entry name" value="Riboflavin_Biosynth_HTPR"/>
</dbReference>
<dbReference type="SUPFAM" id="SSF53597">
    <property type="entry name" value="Dihydrofolate reductase-like"/>
    <property type="match status" value="1"/>
</dbReference>
<dbReference type="PANTHER" id="PTHR38011:SF11">
    <property type="entry name" value="2,5-DIAMINO-6-RIBOSYLAMINO-4(3H)-PYRIMIDINONE 5'-PHOSPHATE REDUCTASE"/>
    <property type="match status" value="1"/>
</dbReference>
<feature type="domain" description="Bacterial bifunctional deaminase-reductase C-terminal" evidence="1">
    <location>
        <begin position="3"/>
        <end position="168"/>
    </location>
</feature>
<dbReference type="Pfam" id="PF01872">
    <property type="entry name" value="RibD_C"/>
    <property type="match status" value="1"/>
</dbReference>
<dbReference type="Proteomes" id="UP000310017">
    <property type="component" value="Chromosome"/>
</dbReference>
<keyword evidence="3" id="KW-1185">Reference proteome</keyword>
<dbReference type="EMBL" id="CP040710">
    <property type="protein sequence ID" value="QCW98942.1"/>
    <property type="molecule type" value="Genomic_DNA"/>
</dbReference>
<proteinExistence type="predicted"/>